<comment type="caution">
    <text evidence="4">The sequence shown here is derived from an EMBL/GenBank/DDBJ whole genome shotgun (WGS) entry which is preliminary data.</text>
</comment>
<reference evidence="4 5" key="1">
    <citation type="submission" date="2024-04" db="EMBL/GenBank/DDBJ databases">
        <title>Tritrichomonas musculus Genome.</title>
        <authorList>
            <person name="Alves-Ferreira E."/>
            <person name="Grigg M."/>
            <person name="Lorenzi H."/>
            <person name="Galac M."/>
        </authorList>
    </citation>
    <scope>NUCLEOTIDE SEQUENCE [LARGE SCALE GENOMIC DNA]</scope>
    <source>
        <strain evidence="4 5">EAF2021</strain>
    </source>
</reference>
<gene>
    <name evidence="4" type="ORF">M9Y10_009450</name>
</gene>
<evidence type="ECO:0000256" key="1">
    <source>
        <dbReference type="ARBA" id="ARBA00010520"/>
    </source>
</evidence>
<name>A0ABR2IQV3_9EUKA</name>
<dbReference type="Pfam" id="PF04667">
    <property type="entry name" value="Endosulfine"/>
    <property type="match status" value="1"/>
</dbReference>
<accession>A0ABR2IQV3</accession>
<feature type="region of interest" description="Disordered" evidence="3">
    <location>
        <begin position="1"/>
        <end position="136"/>
    </location>
</feature>
<sequence length="136" mass="14207">MSILGESNPEENNNNPPPAGGNRYGGLKSNKKARNRRDKVKFFDSADWAMRNQNQQGNADQDAEGNLPRANFQQIPDQVDQDGKSVLANDSPLETSALAGDNNGESPLSGGDNNASPLSGGDDNGVSPLSGGSPLA</sequence>
<dbReference type="EMBL" id="JAPFFF010000015">
    <property type="protein sequence ID" value="KAK8866486.1"/>
    <property type="molecule type" value="Genomic_DNA"/>
</dbReference>
<keyword evidence="5" id="KW-1185">Reference proteome</keyword>
<feature type="compositionally biased region" description="Basic residues" evidence="3">
    <location>
        <begin position="29"/>
        <end position="39"/>
    </location>
</feature>
<evidence type="ECO:0000256" key="2">
    <source>
        <dbReference type="RuleBase" id="RU363120"/>
    </source>
</evidence>
<evidence type="ECO:0000313" key="5">
    <source>
        <dbReference type="Proteomes" id="UP001470230"/>
    </source>
</evidence>
<dbReference type="InterPro" id="IPR006760">
    <property type="entry name" value="Endosulphine"/>
</dbReference>
<protein>
    <submittedName>
        <fullName evidence="4">Uncharacterized protein</fullName>
    </submittedName>
</protein>
<feature type="compositionally biased region" description="Polar residues" evidence="3">
    <location>
        <begin position="103"/>
        <end position="117"/>
    </location>
</feature>
<organism evidence="4 5">
    <name type="scientific">Tritrichomonas musculus</name>
    <dbReference type="NCBI Taxonomy" id="1915356"/>
    <lineage>
        <taxon>Eukaryota</taxon>
        <taxon>Metamonada</taxon>
        <taxon>Parabasalia</taxon>
        <taxon>Tritrichomonadida</taxon>
        <taxon>Tritrichomonadidae</taxon>
        <taxon>Tritrichomonas</taxon>
    </lineage>
</organism>
<dbReference type="Proteomes" id="UP001470230">
    <property type="component" value="Unassembled WGS sequence"/>
</dbReference>
<evidence type="ECO:0000256" key="3">
    <source>
        <dbReference type="SAM" id="MobiDB-lite"/>
    </source>
</evidence>
<evidence type="ECO:0000313" key="4">
    <source>
        <dbReference type="EMBL" id="KAK8866486.1"/>
    </source>
</evidence>
<comment type="similarity">
    <text evidence="1 2">Belongs to the endosulfine family.</text>
</comment>
<proteinExistence type="inferred from homology"/>